<organism evidence="2 3">
    <name type="scientific">Streptomyces longispororuber</name>
    <dbReference type="NCBI Taxonomy" id="68230"/>
    <lineage>
        <taxon>Bacteria</taxon>
        <taxon>Bacillati</taxon>
        <taxon>Actinomycetota</taxon>
        <taxon>Actinomycetes</taxon>
        <taxon>Kitasatosporales</taxon>
        <taxon>Streptomycetaceae</taxon>
        <taxon>Streptomyces</taxon>
    </lineage>
</organism>
<name>A0A918Z4J9_9ACTN</name>
<dbReference type="EMBL" id="BNBT01000002">
    <property type="protein sequence ID" value="GHE35959.1"/>
    <property type="molecule type" value="Genomic_DNA"/>
</dbReference>
<feature type="compositionally biased region" description="Low complexity" evidence="1">
    <location>
        <begin position="203"/>
        <end position="214"/>
    </location>
</feature>
<feature type="region of interest" description="Disordered" evidence="1">
    <location>
        <begin position="1"/>
        <end position="78"/>
    </location>
</feature>
<gene>
    <name evidence="2" type="ORF">GCM10018785_02100</name>
</gene>
<feature type="compositionally biased region" description="Low complexity" evidence="1">
    <location>
        <begin position="223"/>
        <end position="266"/>
    </location>
</feature>
<dbReference type="Proteomes" id="UP000608024">
    <property type="component" value="Unassembled WGS sequence"/>
</dbReference>
<evidence type="ECO:0000256" key="1">
    <source>
        <dbReference type="SAM" id="MobiDB-lite"/>
    </source>
</evidence>
<accession>A0A918Z4J9</accession>
<proteinExistence type="predicted"/>
<reference evidence="2" key="2">
    <citation type="submission" date="2020-09" db="EMBL/GenBank/DDBJ databases">
        <authorList>
            <person name="Sun Q."/>
            <person name="Ohkuma M."/>
        </authorList>
    </citation>
    <scope>NUCLEOTIDE SEQUENCE</scope>
    <source>
        <strain evidence="2">JCM 4784</strain>
    </source>
</reference>
<feature type="region of interest" description="Disordered" evidence="1">
    <location>
        <begin position="152"/>
        <end position="296"/>
    </location>
</feature>
<feature type="compositionally biased region" description="Basic and acidic residues" evidence="1">
    <location>
        <begin position="29"/>
        <end position="39"/>
    </location>
</feature>
<comment type="caution">
    <text evidence="2">The sequence shown here is derived from an EMBL/GenBank/DDBJ whole genome shotgun (WGS) entry which is preliminary data.</text>
</comment>
<evidence type="ECO:0000313" key="3">
    <source>
        <dbReference type="Proteomes" id="UP000608024"/>
    </source>
</evidence>
<feature type="compositionally biased region" description="Gly residues" evidence="1">
    <location>
        <begin position="58"/>
        <end position="74"/>
    </location>
</feature>
<keyword evidence="3" id="KW-1185">Reference proteome</keyword>
<evidence type="ECO:0000313" key="2">
    <source>
        <dbReference type="EMBL" id="GHE35959.1"/>
    </source>
</evidence>
<reference evidence="2" key="1">
    <citation type="journal article" date="2014" name="Int. J. Syst. Evol. Microbiol.">
        <title>Complete genome sequence of Corynebacterium casei LMG S-19264T (=DSM 44701T), isolated from a smear-ripened cheese.</title>
        <authorList>
            <consortium name="US DOE Joint Genome Institute (JGI-PGF)"/>
            <person name="Walter F."/>
            <person name="Albersmeier A."/>
            <person name="Kalinowski J."/>
            <person name="Ruckert C."/>
        </authorList>
    </citation>
    <scope>NUCLEOTIDE SEQUENCE</scope>
    <source>
        <strain evidence="2">JCM 4784</strain>
    </source>
</reference>
<sequence length="296" mass="29739">MYAHQTPGGSRRITGNPADSDYWVEVDMNQDRSAGERTKNVGGRAPDTGGRAPDSGGRAPGAGGRVPDSGGGAPGLPWPVRAAATQLKRVPGMGAVTRVTDEALDRIGVVSPRGRRYAVYTGAGLLGVAGLVEWPLAVTGAAVAWLTQPHTDAADDDRSDTRQHPGGATAQARERLGSAGPRTSAAPAGRTASGTAVRAGTGTASDTVAAARTRTAPDRADAADAGGASATAASASVGTAEARTRAAARTATRRVTTTACRQGTATTRRRRTAAPARGGGRPRGTGRTRTGDMGGA</sequence>
<dbReference type="AlphaFoldDB" id="A0A918Z4J9"/>
<protein>
    <submittedName>
        <fullName evidence="2">Uncharacterized protein</fullName>
    </submittedName>
</protein>